<evidence type="ECO:0000313" key="2">
    <source>
        <dbReference type="Proteomes" id="UP000291591"/>
    </source>
</evidence>
<sequence>MIREAELFLKAQPVLNEVVGRIRSEGWTIQLPALLDIPGYDAPSTMRAAILRLAREDAQVPALLAGKDPGPADEDPLGDDPHAAVVRCSGIAADAARAATDGDAEARDLSGSTTTVADLLWQLTMARSFLAHDIAMNLGSRACPLHEDLSQILWERTEPEAERWRERGWFREPLPLPPPEIHVSWRDQFLMGAGRDPHPWMHEH</sequence>
<keyword evidence="2" id="KW-1185">Reference proteome</keyword>
<dbReference type="AlphaFoldDB" id="A0A4Q7UNX5"/>
<dbReference type="OrthoDB" id="4928804at2"/>
<evidence type="ECO:0008006" key="3">
    <source>
        <dbReference type="Google" id="ProtNLM"/>
    </source>
</evidence>
<organism evidence="1 2">
    <name type="scientific">Pseudonocardia sediminis</name>
    <dbReference type="NCBI Taxonomy" id="1397368"/>
    <lineage>
        <taxon>Bacteria</taxon>
        <taxon>Bacillati</taxon>
        <taxon>Actinomycetota</taxon>
        <taxon>Actinomycetes</taxon>
        <taxon>Pseudonocardiales</taxon>
        <taxon>Pseudonocardiaceae</taxon>
        <taxon>Pseudonocardia</taxon>
    </lineage>
</organism>
<proteinExistence type="predicted"/>
<accession>A0A4Q7UNX5</accession>
<dbReference type="RefSeq" id="WP_130288169.1">
    <property type="nucleotide sequence ID" value="NZ_SHKL01000001.1"/>
</dbReference>
<comment type="caution">
    <text evidence="1">The sequence shown here is derived from an EMBL/GenBank/DDBJ whole genome shotgun (WGS) entry which is preliminary data.</text>
</comment>
<dbReference type="EMBL" id="SHKL01000001">
    <property type="protein sequence ID" value="RZT83412.1"/>
    <property type="molecule type" value="Genomic_DNA"/>
</dbReference>
<dbReference type="Proteomes" id="UP000291591">
    <property type="component" value="Unassembled WGS sequence"/>
</dbReference>
<gene>
    <name evidence="1" type="ORF">EV383_0215</name>
</gene>
<evidence type="ECO:0000313" key="1">
    <source>
        <dbReference type="EMBL" id="RZT83412.1"/>
    </source>
</evidence>
<name>A0A4Q7UNX5_PSEST</name>
<reference evidence="1 2" key="1">
    <citation type="submission" date="2019-02" db="EMBL/GenBank/DDBJ databases">
        <title>Sequencing the genomes of 1000 actinobacteria strains.</title>
        <authorList>
            <person name="Klenk H.-P."/>
        </authorList>
    </citation>
    <scope>NUCLEOTIDE SEQUENCE [LARGE SCALE GENOMIC DNA]</scope>
    <source>
        <strain evidence="1 2">DSM 45779</strain>
    </source>
</reference>
<protein>
    <recommendedName>
        <fullName evidence="3">Mycothiol maleylpyruvate isomerase-like protein</fullName>
    </recommendedName>
</protein>